<proteinExistence type="predicted"/>
<keyword evidence="3 5" id="KW-0548">Nucleotidyltransferase</keyword>
<keyword evidence="2 5" id="KW-0808">Transferase</keyword>
<dbReference type="Proteomes" id="UP001519292">
    <property type="component" value="Unassembled WGS sequence"/>
</dbReference>
<evidence type="ECO:0000256" key="3">
    <source>
        <dbReference type="ARBA" id="ARBA00022695"/>
    </source>
</evidence>
<dbReference type="RefSeq" id="WP_209686424.1">
    <property type="nucleotide sequence ID" value="NZ_JAGGLU010000003.1"/>
</dbReference>
<protein>
    <recommendedName>
        <fullName evidence="1">citrate lyase holo-[acyl-carrier protein] synthase</fullName>
        <ecNumber evidence="1">2.7.7.61</ecNumber>
    </recommendedName>
</protein>
<dbReference type="EC" id="2.7.7.61" evidence="1"/>
<organism evidence="5 6">
    <name type="scientific">Lactobacillus colini</name>
    <dbReference type="NCBI Taxonomy" id="1819254"/>
    <lineage>
        <taxon>Bacteria</taxon>
        <taxon>Bacillati</taxon>
        <taxon>Bacillota</taxon>
        <taxon>Bacilli</taxon>
        <taxon>Lactobacillales</taxon>
        <taxon>Lactobacillaceae</taxon>
        <taxon>Lactobacillus</taxon>
    </lineage>
</organism>
<comment type="caution">
    <text evidence="5">The sequence shown here is derived from an EMBL/GenBank/DDBJ whole genome shotgun (WGS) entry which is preliminary data.</text>
</comment>
<reference evidence="5 6" key="1">
    <citation type="submission" date="2021-03" db="EMBL/GenBank/DDBJ databases">
        <title>Genomic Encyclopedia of Type Strains, Phase IV (KMG-IV): sequencing the most valuable type-strain genomes for metagenomic binning, comparative biology and taxonomic classification.</title>
        <authorList>
            <person name="Goeker M."/>
        </authorList>
    </citation>
    <scope>NUCLEOTIDE SEQUENCE [LARGE SCALE GENOMIC DNA]</scope>
    <source>
        <strain evidence="5 6">DSM 101872</strain>
    </source>
</reference>
<sequence>MNKTIFNEGQKQDISAILAAKDYRVQLQKAIFAKYPGATIVNVNLNIPGPIKNNHYLEQIFSRGKRHLEELFLENDFDFRLVKEINQPSGQEIFYVVGGEPRLIKEACIVFEDQTELGRLFDADVIVEDQVKAVSRKDLGQKQRTCFICSRPAKECARSRRHSVTQMQEYISRLYFENFNEKG</sequence>
<evidence type="ECO:0000256" key="1">
    <source>
        <dbReference type="ARBA" id="ARBA00012524"/>
    </source>
</evidence>
<comment type="catalytic activity">
    <reaction evidence="4">
        <text>apo-[citrate lyase ACP] + 2'-(5''-triphospho-alpha-D-ribosyl)-3'-dephospho-CoA = holo-[citrate lyase ACP] + diphosphate</text>
        <dbReference type="Rhea" id="RHEA:16333"/>
        <dbReference type="Rhea" id="RHEA-COMP:10157"/>
        <dbReference type="Rhea" id="RHEA-COMP:10158"/>
        <dbReference type="ChEBI" id="CHEBI:29999"/>
        <dbReference type="ChEBI" id="CHEBI:33019"/>
        <dbReference type="ChEBI" id="CHEBI:61378"/>
        <dbReference type="ChEBI" id="CHEBI:82683"/>
        <dbReference type="EC" id="2.7.7.61"/>
    </reaction>
</comment>
<gene>
    <name evidence="5" type="ORF">J2Z60_000855</name>
</gene>
<evidence type="ECO:0000256" key="2">
    <source>
        <dbReference type="ARBA" id="ARBA00022679"/>
    </source>
</evidence>
<dbReference type="NCBIfam" id="TIGR03124">
    <property type="entry name" value="citrate_citX"/>
    <property type="match status" value="1"/>
</dbReference>
<evidence type="ECO:0000256" key="4">
    <source>
        <dbReference type="ARBA" id="ARBA00048574"/>
    </source>
</evidence>
<evidence type="ECO:0000313" key="6">
    <source>
        <dbReference type="Proteomes" id="UP001519292"/>
    </source>
</evidence>
<accession>A0ABS4MDC4</accession>
<name>A0ABS4MDC4_9LACO</name>
<dbReference type="GO" id="GO:0050519">
    <property type="term" value="F:holo-citrate lyase synthase activity"/>
    <property type="evidence" value="ECO:0007669"/>
    <property type="project" value="UniProtKB-EC"/>
</dbReference>
<dbReference type="EMBL" id="JAGGLU010000003">
    <property type="protein sequence ID" value="MBP2057684.1"/>
    <property type="molecule type" value="Genomic_DNA"/>
</dbReference>
<keyword evidence="6" id="KW-1185">Reference proteome</keyword>
<evidence type="ECO:0000313" key="5">
    <source>
        <dbReference type="EMBL" id="MBP2057684.1"/>
    </source>
</evidence>
<dbReference type="InterPro" id="IPR005551">
    <property type="entry name" value="CitX"/>
</dbReference>
<dbReference type="Pfam" id="PF03802">
    <property type="entry name" value="CitX"/>
    <property type="match status" value="1"/>
</dbReference>